<organism evidence="1 2">
    <name type="scientific">Vanilla planifolia</name>
    <name type="common">Vanilla</name>
    <dbReference type="NCBI Taxonomy" id="51239"/>
    <lineage>
        <taxon>Eukaryota</taxon>
        <taxon>Viridiplantae</taxon>
        <taxon>Streptophyta</taxon>
        <taxon>Embryophyta</taxon>
        <taxon>Tracheophyta</taxon>
        <taxon>Spermatophyta</taxon>
        <taxon>Magnoliopsida</taxon>
        <taxon>Liliopsida</taxon>
        <taxon>Asparagales</taxon>
        <taxon>Orchidaceae</taxon>
        <taxon>Vanilloideae</taxon>
        <taxon>Vanilleae</taxon>
        <taxon>Vanilla</taxon>
    </lineage>
</organism>
<dbReference type="EMBL" id="JADCNL010000001">
    <property type="protein sequence ID" value="KAG0498070.1"/>
    <property type="molecule type" value="Genomic_DNA"/>
</dbReference>
<comment type="caution">
    <text evidence="1">The sequence shown here is derived from an EMBL/GenBank/DDBJ whole genome shotgun (WGS) entry which is preliminary data.</text>
</comment>
<dbReference type="Proteomes" id="UP000636800">
    <property type="component" value="Chromosome 1"/>
</dbReference>
<name>A0A835VIB2_VANPL</name>
<reference evidence="1 2" key="1">
    <citation type="journal article" date="2020" name="Nat. Food">
        <title>A phased Vanilla planifolia genome enables genetic improvement of flavour and production.</title>
        <authorList>
            <person name="Hasing T."/>
            <person name="Tang H."/>
            <person name="Brym M."/>
            <person name="Khazi F."/>
            <person name="Huang T."/>
            <person name="Chambers A.H."/>
        </authorList>
    </citation>
    <scope>NUCLEOTIDE SEQUENCE [LARGE SCALE GENOMIC DNA]</scope>
    <source>
        <tissue evidence="1">Leaf</tissue>
    </source>
</reference>
<evidence type="ECO:0000313" key="2">
    <source>
        <dbReference type="Proteomes" id="UP000636800"/>
    </source>
</evidence>
<accession>A0A835VIB2</accession>
<dbReference type="OrthoDB" id="1372046at2759"/>
<protein>
    <submittedName>
        <fullName evidence="1">Uncharacterized protein</fullName>
    </submittedName>
</protein>
<sequence length="50" mass="5596">MALLLTAKPVIIRLCFEFGIYETLLHIRVCLGAMGSNLDGHVDSRDHPEE</sequence>
<gene>
    <name evidence="1" type="ORF">HPP92_002761</name>
</gene>
<proteinExistence type="predicted"/>
<keyword evidence="2" id="KW-1185">Reference proteome</keyword>
<evidence type="ECO:0000313" key="1">
    <source>
        <dbReference type="EMBL" id="KAG0498070.1"/>
    </source>
</evidence>
<dbReference type="AlphaFoldDB" id="A0A835VIB2"/>